<keyword evidence="3" id="KW-1185">Reference proteome</keyword>
<dbReference type="EMBL" id="JACGCI010000049">
    <property type="protein sequence ID" value="KAF6751494.1"/>
    <property type="molecule type" value="Genomic_DNA"/>
</dbReference>
<proteinExistence type="predicted"/>
<evidence type="ECO:0000313" key="2">
    <source>
        <dbReference type="EMBL" id="KAF6751494.1"/>
    </source>
</evidence>
<evidence type="ECO:0000256" key="1">
    <source>
        <dbReference type="SAM" id="MobiDB-lite"/>
    </source>
</evidence>
<reference evidence="2 3" key="1">
    <citation type="submission" date="2020-07" db="EMBL/GenBank/DDBJ databases">
        <title>Comparative genomics of pyrophilous fungi reveals a link between fire events and developmental genes.</title>
        <authorList>
            <consortium name="DOE Joint Genome Institute"/>
            <person name="Steindorff A.S."/>
            <person name="Carver A."/>
            <person name="Calhoun S."/>
            <person name="Stillman K."/>
            <person name="Liu H."/>
            <person name="Lipzen A."/>
            <person name="Pangilinan J."/>
            <person name="Labutti K."/>
            <person name="Bruns T.D."/>
            <person name="Grigoriev I.V."/>
        </authorList>
    </citation>
    <scope>NUCLEOTIDE SEQUENCE [LARGE SCALE GENOMIC DNA]</scope>
    <source>
        <strain evidence="2 3">CBS 144469</strain>
    </source>
</reference>
<protein>
    <submittedName>
        <fullName evidence="2">Uncharacterized protein</fullName>
    </submittedName>
</protein>
<dbReference type="AlphaFoldDB" id="A0A8H6HQU0"/>
<sequence>LVVDLLHEYEIGVFKRLFTHVLRILEASSPGKVLSYELDKRFRTVPTFNRTIRKFSSNVSGLKRRAARDYEDILQCVIPVVEGLLPEPLNGIILKLLYLSARWHALAKLRIQTEATVTLLENATTQLGNQLRFFRESVAGIKTVELESEASQREKAAKKKAQRDLPATLPTADSNPPPAAPKKTKRRPTQLNLSIIKFHLLGHYVRDIRRLGPTDLYSSEWVCASSFSFVRLF</sequence>
<organism evidence="2 3">
    <name type="scientific">Ephemerocybe angulata</name>
    <dbReference type="NCBI Taxonomy" id="980116"/>
    <lineage>
        <taxon>Eukaryota</taxon>
        <taxon>Fungi</taxon>
        <taxon>Dikarya</taxon>
        <taxon>Basidiomycota</taxon>
        <taxon>Agaricomycotina</taxon>
        <taxon>Agaricomycetes</taxon>
        <taxon>Agaricomycetidae</taxon>
        <taxon>Agaricales</taxon>
        <taxon>Agaricineae</taxon>
        <taxon>Psathyrellaceae</taxon>
        <taxon>Ephemerocybe</taxon>
    </lineage>
</organism>
<gene>
    <name evidence="2" type="ORF">DFP72DRAFT_816280</name>
</gene>
<feature type="region of interest" description="Disordered" evidence="1">
    <location>
        <begin position="152"/>
        <end position="188"/>
    </location>
</feature>
<evidence type="ECO:0000313" key="3">
    <source>
        <dbReference type="Proteomes" id="UP000521943"/>
    </source>
</evidence>
<comment type="caution">
    <text evidence="2">The sequence shown here is derived from an EMBL/GenBank/DDBJ whole genome shotgun (WGS) entry which is preliminary data.</text>
</comment>
<name>A0A8H6HQU0_9AGAR</name>
<dbReference type="Proteomes" id="UP000521943">
    <property type="component" value="Unassembled WGS sequence"/>
</dbReference>
<feature type="non-terminal residue" evidence="2">
    <location>
        <position position="233"/>
    </location>
</feature>
<accession>A0A8H6HQU0</accession>
<dbReference type="OrthoDB" id="3269417at2759"/>